<dbReference type="Proteomes" id="UP000828251">
    <property type="component" value="Unassembled WGS sequence"/>
</dbReference>
<keyword evidence="2" id="KW-1185">Reference proteome</keyword>
<organism evidence="1 2">
    <name type="scientific">Gossypium stocksii</name>
    <dbReference type="NCBI Taxonomy" id="47602"/>
    <lineage>
        <taxon>Eukaryota</taxon>
        <taxon>Viridiplantae</taxon>
        <taxon>Streptophyta</taxon>
        <taxon>Embryophyta</taxon>
        <taxon>Tracheophyta</taxon>
        <taxon>Spermatophyta</taxon>
        <taxon>Magnoliopsida</taxon>
        <taxon>eudicotyledons</taxon>
        <taxon>Gunneridae</taxon>
        <taxon>Pentapetalae</taxon>
        <taxon>rosids</taxon>
        <taxon>malvids</taxon>
        <taxon>Malvales</taxon>
        <taxon>Malvaceae</taxon>
        <taxon>Malvoideae</taxon>
        <taxon>Gossypium</taxon>
    </lineage>
</organism>
<reference evidence="1 2" key="1">
    <citation type="journal article" date="2021" name="Plant Biotechnol. J.">
        <title>Multi-omics assisted identification of the key and species-specific regulatory components of drought-tolerant mechanisms in Gossypium stocksii.</title>
        <authorList>
            <person name="Yu D."/>
            <person name="Ke L."/>
            <person name="Zhang D."/>
            <person name="Wu Y."/>
            <person name="Sun Y."/>
            <person name="Mei J."/>
            <person name="Sun J."/>
            <person name="Sun Y."/>
        </authorList>
    </citation>
    <scope>NUCLEOTIDE SEQUENCE [LARGE SCALE GENOMIC DNA]</scope>
    <source>
        <strain evidence="2">cv. E1</strain>
        <tissue evidence="1">Leaf</tissue>
    </source>
</reference>
<evidence type="ECO:0000313" key="2">
    <source>
        <dbReference type="Proteomes" id="UP000828251"/>
    </source>
</evidence>
<sequence>MATTNFADSASVEGGCTVFTGDRVVNLFPWHDVVKVDEGTFIQWFLDGTLPPPSRFIQSPDGSLVPNPSALVFT</sequence>
<gene>
    <name evidence="1" type="ORF">J1N35_021514</name>
</gene>
<dbReference type="AlphaFoldDB" id="A0A9D3VF03"/>
<evidence type="ECO:0000313" key="1">
    <source>
        <dbReference type="EMBL" id="KAH1081753.1"/>
    </source>
</evidence>
<accession>A0A9D3VF03</accession>
<dbReference type="EMBL" id="JAIQCV010000007">
    <property type="protein sequence ID" value="KAH1081753.1"/>
    <property type="molecule type" value="Genomic_DNA"/>
</dbReference>
<name>A0A9D3VF03_9ROSI</name>
<comment type="caution">
    <text evidence="1">The sequence shown here is derived from an EMBL/GenBank/DDBJ whole genome shotgun (WGS) entry which is preliminary data.</text>
</comment>
<proteinExistence type="predicted"/>
<protein>
    <submittedName>
        <fullName evidence="1">Uncharacterized protein</fullName>
    </submittedName>
</protein>
<dbReference type="OrthoDB" id="1845088at2759"/>